<reference evidence="1" key="1">
    <citation type="submission" date="2024-02" db="EMBL/GenBank/DDBJ databases">
        <authorList>
            <consortium name="ELIXIR-Norway"/>
            <consortium name="Elixir Norway"/>
        </authorList>
    </citation>
    <scope>NUCLEOTIDE SEQUENCE</scope>
</reference>
<dbReference type="EMBL" id="OZ019897">
    <property type="protein sequence ID" value="CAK9227408.1"/>
    <property type="molecule type" value="Genomic_DNA"/>
</dbReference>
<evidence type="ECO:0000313" key="1">
    <source>
        <dbReference type="EMBL" id="CAK9227408.1"/>
    </source>
</evidence>
<evidence type="ECO:0000313" key="2">
    <source>
        <dbReference type="Proteomes" id="UP001497512"/>
    </source>
</evidence>
<organism evidence="1 2">
    <name type="scientific">Sphagnum troendelagicum</name>
    <dbReference type="NCBI Taxonomy" id="128251"/>
    <lineage>
        <taxon>Eukaryota</taxon>
        <taxon>Viridiplantae</taxon>
        <taxon>Streptophyta</taxon>
        <taxon>Embryophyta</taxon>
        <taxon>Bryophyta</taxon>
        <taxon>Sphagnophytina</taxon>
        <taxon>Sphagnopsida</taxon>
        <taxon>Sphagnales</taxon>
        <taxon>Sphagnaceae</taxon>
        <taxon>Sphagnum</taxon>
    </lineage>
</organism>
<dbReference type="Proteomes" id="UP001497512">
    <property type="component" value="Chromosome 5"/>
</dbReference>
<name>A0ABP0UQS1_9BRYO</name>
<accession>A0ABP0UQS1</accession>
<keyword evidence="2" id="KW-1185">Reference proteome</keyword>
<protein>
    <submittedName>
        <fullName evidence="1">Uncharacterized protein</fullName>
    </submittedName>
</protein>
<proteinExistence type="predicted"/>
<gene>
    <name evidence="1" type="ORF">CSSPTR1EN2_LOCUS18724</name>
</gene>
<sequence>MAREAATMAETDCRFQKTILNRRRRIVREEERRRGGDADLDVVVPEYCSVFRLLAFFGVVRGELTEIGVTRTV</sequence>